<keyword evidence="1" id="KW-0472">Membrane</keyword>
<name>A0A927ASP8_9BACT</name>
<dbReference type="EMBL" id="JACWZY010000029">
    <property type="protein sequence ID" value="MBD2704231.1"/>
    <property type="molecule type" value="Genomic_DNA"/>
</dbReference>
<comment type="caution">
    <text evidence="2">The sequence shown here is derived from an EMBL/GenBank/DDBJ whole genome shotgun (WGS) entry which is preliminary data.</text>
</comment>
<keyword evidence="1" id="KW-1133">Transmembrane helix</keyword>
<feature type="transmembrane region" description="Helical" evidence="1">
    <location>
        <begin position="21"/>
        <end position="42"/>
    </location>
</feature>
<dbReference type="Pfam" id="PF14054">
    <property type="entry name" value="DUF4249"/>
    <property type="match status" value="1"/>
</dbReference>
<dbReference type="Proteomes" id="UP000598820">
    <property type="component" value="Unassembled WGS sequence"/>
</dbReference>
<reference evidence="2" key="1">
    <citation type="submission" date="2020-09" db="EMBL/GenBank/DDBJ databases">
        <authorList>
            <person name="Kim M.K."/>
        </authorList>
    </citation>
    <scope>NUCLEOTIDE SEQUENCE</scope>
    <source>
        <strain evidence="2">BT702</strain>
    </source>
</reference>
<proteinExistence type="predicted"/>
<keyword evidence="3" id="KW-1185">Reference proteome</keyword>
<keyword evidence="1" id="KW-0812">Transmembrane</keyword>
<dbReference type="AlphaFoldDB" id="A0A927ASP8"/>
<gene>
    <name evidence="2" type="ORF">IC229_26545</name>
</gene>
<sequence>MKKIITQRYAVKTRRCTEKIIFNYFSVHLRVFTAYLCVAALFSCVDEVQLPIRQTERRLVVEGLITDGPFPWVRLTYTGYYNSSNPAPPELVINDALVQIRDEEGRSVRLVPDPFAPAYYGLRDSSFVGKVGRSYTLSVTLPDGSRYESRPERLNPVPPLEPLRARYRRGLSELGQPDLYDILVDTQDPSALGNYYRWSSLAYVPRWTEFDPRHPPFNPFGPICGTCSCWVPSYGPPTDVLSDALINGNRISGRIVYSVPIMAVSAYYVQIRQYSLTRAAYQYWNLFEQQRTRTGSLFDPQPASIEGNVRAVSDTTKLALGFFGASAMSQQRLTIPGDTINYDRFLINGKRFIPPTGDCYTNFSQPILVPPQGWPPR</sequence>
<accession>A0A927ASP8</accession>
<evidence type="ECO:0000313" key="2">
    <source>
        <dbReference type="EMBL" id="MBD2704231.1"/>
    </source>
</evidence>
<organism evidence="2 3">
    <name type="scientific">Spirosoma profusum</name>
    <dbReference type="NCBI Taxonomy" id="2771354"/>
    <lineage>
        <taxon>Bacteria</taxon>
        <taxon>Pseudomonadati</taxon>
        <taxon>Bacteroidota</taxon>
        <taxon>Cytophagia</taxon>
        <taxon>Cytophagales</taxon>
        <taxon>Cytophagaceae</taxon>
        <taxon>Spirosoma</taxon>
    </lineage>
</organism>
<evidence type="ECO:0000313" key="3">
    <source>
        <dbReference type="Proteomes" id="UP000598820"/>
    </source>
</evidence>
<evidence type="ECO:0000256" key="1">
    <source>
        <dbReference type="SAM" id="Phobius"/>
    </source>
</evidence>
<protein>
    <submittedName>
        <fullName evidence="2">DUF4249 domain-containing protein</fullName>
    </submittedName>
</protein>
<dbReference type="InterPro" id="IPR025345">
    <property type="entry name" value="DUF4249"/>
</dbReference>